<accession>A0ACC2MX29</accession>
<organism evidence="1 2">
    <name type="scientific">Persea americana</name>
    <name type="common">Avocado</name>
    <dbReference type="NCBI Taxonomy" id="3435"/>
    <lineage>
        <taxon>Eukaryota</taxon>
        <taxon>Viridiplantae</taxon>
        <taxon>Streptophyta</taxon>
        <taxon>Embryophyta</taxon>
        <taxon>Tracheophyta</taxon>
        <taxon>Spermatophyta</taxon>
        <taxon>Magnoliopsida</taxon>
        <taxon>Magnoliidae</taxon>
        <taxon>Laurales</taxon>
        <taxon>Lauraceae</taxon>
        <taxon>Persea</taxon>
    </lineage>
</organism>
<proteinExistence type="predicted"/>
<name>A0ACC2MX29_PERAE</name>
<reference evidence="1 2" key="1">
    <citation type="journal article" date="2022" name="Hortic Res">
        <title>A haplotype resolved chromosomal level avocado genome allows analysis of novel avocado genes.</title>
        <authorList>
            <person name="Nath O."/>
            <person name="Fletcher S.J."/>
            <person name="Hayward A."/>
            <person name="Shaw L.M."/>
            <person name="Masouleh A.K."/>
            <person name="Furtado A."/>
            <person name="Henry R.J."/>
            <person name="Mitter N."/>
        </authorList>
    </citation>
    <scope>NUCLEOTIDE SEQUENCE [LARGE SCALE GENOMIC DNA]</scope>
    <source>
        <strain evidence="2">cv. Hass</strain>
    </source>
</reference>
<dbReference type="Proteomes" id="UP001234297">
    <property type="component" value="Chromosome 1"/>
</dbReference>
<evidence type="ECO:0000313" key="1">
    <source>
        <dbReference type="EMBL" id="KAJ8650290.1"/>
    </source>
</evidence>
<protein>
    <submittedName>
        <fullName evidence="1">Uncharacterized protein</fullName>
    </submittedName>
</protein>
<comment type="caution">
    <text evidence="1">The sequence shown here is derived from an EMBL/GenBank/DDBJ whole genome shotgun (WGS) entry which is preliminary data.</text>
</comment>
<sequence>MDHIAVCVFHRGLSTQEENHCTRRYGPWLLVLGWQLSWVSCIVHFAGNFNDRVDFCLIQWVVACRGPTYPAVFNPLLLVFVAILESLFMKEELFVGSILGMILIIGGLYA</sequence>
<evidence type="ECO:0000313" key="2">
    <source>
        <dbReference type="Proteomes" id="UP001234297"/>
    </source>
</evidence>
<dbReference type="EMBL" id="CM056809">
    <property type="protein sequence ID" value="KAJ8650290.1"/>
    <property type="molecule type" value="Genomic_DNA"/>
</dbReference>
<gene>
    <name evidence="1" type="ORF">MRB53_003313</name>
</gene>
<keyword evidence="2" id="KW-1185">Reference proteome</keyword>